<name>A0ABR9BVM0_9PSED</name>
<evidence type="ECO:0000256" key="5">
    <source>
        <dbReference type="ARBA" id="ARBA00022692"/>
    </source>
</evidence>
<reference evidence="9 10" key="1">
    <citation type="journal article" date="2020" name="FEMS Microbiol. Ecol.">
        <title>Temporal dynamics of bacterial communities during seed development and maturation.</title>
        <authorList>
            <person name="Chesneau G."/>
            <person name="Torres-Cortes G."/>
            <person name="Briand M."/>
            <person name="Darrasse A."/>
            <person name="Preveaux A."/>
            <person name="Marais C."/>
            <person name="Jacques M.A."/>
            <person name="Shade A."/>
            <person name="Barret M."/>
        </authorList>
    </citation>
    <scope>NUCLEOTIDE SEQUENCE [LARGE SCALE GENOMIC DNA]</scope>
    <source>
        <strain evidence="9 10">CFBP13599</strain>
    </source>
</reference>
<comment type="similarity">
    <text evidence="2">Belongs to the AzlC family.</text>
</comment>
<keyword evidence="10" id="KW-1185">Reference proteome</keyword>
<feature type="transmembrane region" description="Helical" evidence="8">
    <location>
        <begin position="44"/>
        <end position="62"/>
    </location>
</feature>
<evidence type="ECO:0000256" key="8">
    <source>
        <dbReference type="SAM" id="Phobius"/>
    </source>
</evidence>
<evidence type="ECO:0000256" key="4">
    <source>
        <dbReference type="ARBA" id="ARBA00022475"/>
    </source>
</evidence>
<organism evidence="9 10">
    <name type="scientific">Pseudomonas coleopterorum</name>
    <dbReference type="NCBI Taxonomy" id="1605838"/>
    <lineage>
        <taxon>Bacteria</taxon>
        <taxon>Pseudomonadati</taxon>
        <taxon>Pseudomonadota</taxon>
        <taxon>Gammaproteobacteria</taxon>
        <taxon>Pseudomonadales</taxon>
        <taxon>Pseudomonadaceae</taxon>
        <taxon>Pseudomonas</taxon>
    </lineage>
</organism>
<evidence type="ECO:0000256" key="7">
    <source>
        <dbReference type="ARBA" id="ARBA00023136"/>
    </source>
</evidence>
<evidence type="ECO:0000313" key="9">
    <source>
        <dbReference type="EMBL" id="MBD8768493.1"/>
    </source>
</evidence>
<sequence>MSRHVGVRTQAMSSSMPVVIGYLPIAFAFGMTGVTHGVSPEMTIAMSAIIFAGASQFVLLAAISASTPWLWVIGLCALMDIRHLLYGSLLKATLGNTATPRKLGIAFFLTDEVFATALIRLSAVNAADRGIWMMWMGGCSYLAWVMGTALGAYLGVQLSESIPLLAKAMPFALPALFLILVHETFKPGHRTAIIAAALTACALWAAGLSGLALLLGAFVGCVSTLWGGKNNELASE</sequence>
<dbReference type="EMBL" id="JACYWZ010000001">
    <property type="protein sequence ID" value="MBD8768493.1"/>
    <property type="molecule type" value="Genomic_DNA"/>
</dbReference>
<keyword evidence="4" id="KW-1003">Cell membrane</keyword>
<proteinExistence type="inferred from homology"/>
<gene>
    <name evidence="9" type="ORF">IFT38_02980</name>
</gene>
<evidence type="ECO:0000256" key="1">
    <source>
        <dbReference type="ARBA" id="ARBA00004651"/>
    </source>
</evidence>
<feature type="transmembrane region" description="Helical" evidence="8">
    <location>
        <begin position="135"/>
        <end position="156"/>
    </location>
</feature>
<comment type="subcellular location">
    <subcellularLocation>
        <location evidence="1">Cell membrane</location>
        <topology evidence="1">Multi-pass membrane protein</topology>
    </subcellularLocation>
</comment>
<feature type="transmembrane region" description="Helical" evidence="8">
    <location>
        <begin position="193"/>
        <end position="226"/>
    </location>
</feature>
<dbReference type="PANTHER" id="PTHR34979">
    <property type="entry name" value="INNER MEMBRANE PROTEIN YGAZ"/>
    <property type="match status" value="1"/>
</dbReference>
<evidence type="ECO:0000313" key="10">
    <source>
        <dbReference type="Proteomes" id="UP000620025"/>
    </source>
</evidence>
<protein>
    <submittedName>
        <fullName evidence="9">AzlC family ABC transporter permease</fullName>
    </submittedName>
</protein>
<dbReference type="InterPro" id="IPR011606">
    <property type="entry name" value="Brnchd-chn_aa_trnsp_permease"/>
</dbReference>
<dbReference type="Pfam" id="PF03591">
    <property type="entry name" value="AzlC"/>
    <property type="match status" value="1"/>
</dbReference>
<evidence type="ECO:0000256" key="3">
    <source>
        <dbReference type="ARBA" id="ARBA00022448"/>
    </source>
</evidence>
<dbReference type="Proteomes" id="UP000620025">
    <property type="component" value="Unassembled WGS sequence"/>
</dbReference>
<keyword evidence="6 8" id="KW-1133">Transmembrane helix</keyword>
<keyword evidence="3" id="KW-0813">Transport</keyword>
<keyword evidence="5 8" id="KW-0812">Transmembrane</keyword>
<feature type="transmembrane region" description="Helical" evidence="8">
    <location>
        <begin position="20"/>
        <end position="38"/>
    </location>
</feature>
<keyword evidence="7 8" id="KW-0472">Membrane</keyword>
<dbReference type="PANTHER" id="PTHR34979:SF1">
    <property type="entry name" value="INNER MEMBRANE PROTEIN YGAZ"/>
    <property type="match status" value="1"/>
</dbReference>
<evidence type="ECO:0000256" key="6">
    <source>
        <dbReference type="ARBA" id="ARBA00022989"/>
    </source>
</evidence>
<accession>A0ABR9BVM0</accession>
<feature type="transmembrane region" description="Helical" evidence="8">
    <location>
        <begin position="162"/>
        <end position="181"/>
    </location>
</feature>
<dbReference type="RefSeq" id="WP_192065520.1">
    <property type="nucleotide sequence ID" value="NZ_JACYWY010000002.1"/>
</dbReference>
<evidence type="ECO:0000256" key="2">
    <source>
        <dbReference type="ARBA" id="ARBA00010735"/>
    </source>
</evidence>
<comment type="caution">
    <text evidence="9">The sequence shown here is derived from an EMBL/GenBank/DDBJ whole genome shotgun (WGS) entry which is preliminary data.</text>
</comment>